<evidence type="ECO:0000313" key="3">
    <source>
        <dbReference type="EMBL" id="MET3526088.1"/>
    </source>
</evidence>
<evidence type="ECO:0000313" key="4">
    <source>
        <dbReference type="Proteomes" id="UP001549110"/>
    </source>
</evidence>
<proteinExistence type="predicted"/>
<organism evidence="3 4">
    <name type="scientific">Phenylobacterium koreense</name>
    <dbReference type="NCBI Taxonomy" id="266125"/>
    <lineage>
        <taxon>Bacteria</taxon>
        <taxon>Pseudomonadati</taxon>
        <taxon>Pseudomonadota</taxon>
        <taxon>Alphaproteobacteria</taxon>
        <taxon>Caulobacterales</taxon>
        <taxon>Caulobacteraceae</taxon>
        <taxon>Phenylobacterium</taxon>
    </lineage>
</organism>
<feature type="signal peptide" evidence="1">
    <location>
        <begin position="1"/>
        <end position="25"/>
    </location>
</feature>
<evidence type="ECO:0000256" key="1">
    <source>
        <dbReference type="SAM" id="SignalP"/>
    </source>
</evidence>
<accession>A0ABV2EGC2</accession>
<keyword evidence="1" id="KW-0732">Signal</keyword>
<dbReference type="Proteomes" id="UP001549110">
    <property type="component" value="Unassembled WGS sequence"/>
</dbReference>
<protein>
    <recommendedName>
        <fullName evidence="2">Ice-binding protein C-terminal domain-containing protein</fullName>
    </recommendedName>
</protein>
<dbReference type="NCBIfam" id="TIGR02595">
    <property type="entry name" value="PEP_CTERM"/>
    <property type="match status" value="1"/>
</dbReference>
<dbReference type="Pfam" id="PF07589">
    <property type="entry name" value="PEP-CTERM"/>
    <property type="match status" value="1"/>
</dbReference>
<sequence length="260" mass="26209">MRVRNLLLSSAVAAAALFGASAASASTCVGNCGTLGPNGDVTAPPEGGPNYGYVSTVNGVDGVGQIAGVGGTNGSEFISDVFGAQAGDPLAFYFNYVTSDGSQFTEYGFAELLTAAGSHVAYLFTARTTPSGNTSPGFGLPANSATLTPATTPIVGGAPEWSALGGHSNTCFGPGCGYTGWIKSVYNIGDTGNYKVKFGVTNFLDEDYDSGMAYAGLTIAGEPIGNAVPEPSTWAMMLLGFFGLGSALRRGRRMAGVAAA</sequence>
<dbReference type="RefSeq" id="WP_331929181.1">
    <property type="nucleotide sequence ID" value="NZ_JBEPLU010000001.1"/>
</dbReference>
<reference evidence="3 4" key="1">
    <citation type="submission" date="2024-06" db="EMBL/GenBank/DDBJ databases">
        <title>Genomic Encyclopedia of Type Strains, Phase IV (KMG-IV): sequencing the most valuable type-strain genomes for metagenomic binning, comparative biology and taxonomic classification.</title>
        <authorList>
            <person name="Goeker M."/>
        </authorList>
    </citation>
    <scope>NUCLEOTIDE SEQUENCE [LARGE SCALE GENOMIC DNA]</scope>
    <source>
        <strain evidence="3 4">DSM 17809</strain>
    </source>
</reference>
<evidence type="ECO:0000259" key="2">
    <source>
        <dbReference type="Pfam" id="PF07589"/>
    </source>
</evidence>
<gene>
    <name evidence="3" type="ORF">ABID41_001183</name>
</gene>
<comment type="caution">
    <text evidence="3">The sequence shown here is derived from an EMBL/GenBank/DDBJ whole genome shotgun (WGS) entry which is preliminary data.</text>
</comment>
<name>A0ABV2EGC2_9CAUL</name>
<feature type="chain" id="PRO_5045139069" description="Ice-binding protein C-terminal domain-containing protein" evidence="1">
    <location>
        <begin position="26"/>
        <end position="260"/>
    </location>
</feature>
<keyword evidence="4" id="KW-1185">Reference proteome</keyword>
<dbReference type="EMBL" id="JBEPLU010000001">
    <property type="protein sequence ID" value="MET3526088.1"/>
    <property type="molecule type" value="Genomic_DNA"/>
</dbReference>
<dbReference type="InterPro" id="IPR013424">
    <property type="entry name" value="Ice-binding_C"/>
</dbReference>
<dbReference type="NCBIfam" id="NF035944">
    <property type="entry name" value="PEPxxWA-CTERM"/>
    <property type="match status" value="1"/>
</dbReference>
<dbReference type="NCBIfam" id="NF038132">
    <property type="entry name" value="PEP_NF038132"/>
    <property type="match status" value="1"/>
</dbReference>
<feature type="domain" description="Ice-binding protein C-terminal" evidence="2">
    <location>
        <begin position="227"/>
        <end position="250"/>
    </location>
</feature>